<name>A0A1Y4I136_PARDI</name>
<evidence type="ECO:0000313" key="9">
    <source>
        <dbReference type="Proteomes" id="UP000195950"/>
    </source>
</evidence>
<dbReference type="PANTHER" id="PTHR30250">
    <property type="entry name" value="PST FAMILY PREDICTED COLANIC ACID TRANSPORTER"/>
    <property type="match status" value="1"/>
</dbReference>
<accession>A0A1Y4I136</accession>
<keyword evidence="5 6" id="KW-0472">Membrane</keyword>
<feature type="transmembrane region" description="Helical" evidence="6">
    <location>
        <begin position="124"/>
        <end position="144"/>
    </location>
</feature>
<feature type="transmembrane region" description="Helical" evidence="6">
    <location>
        <begin position="344"/>
        <end position="362"/>
    </location>
</feature>
<dbReference type="AlphaFoldDB" id="A0A1Y4I136"/>
<sequence length="512" mass="58496">MVTDSRTSKSIKNSLVALAFYFINLVLQFFSRKVFLDYLGAEILGLNTTATNLLQFLNLAELGIGSAIACTLYKPLLEKDTVAINEIVSLQGWLYRRIAWIVIVGSLVLMAFFPWIFAKMPLPLWYAYASFGVLLVSALLSYFVNYKQIVLSADQKEYKIQYSYKASMLVKLLCQIVAIRFLDHGYVWWLVLEVVFAVVASIALNRVIDRTYPHLKTNLLMGRELARKYPDILTKIKQLFFHKIGGFALTQTSPIIIYAYTTLTVVAFYGNYMLVILGIQTLMIAIFNSMNAGVGNLVAEGDRKRILSVFEELFSVRFLFTCVMCFGVFMLTPSFITLWIGKEYVLDSMTLLLMTAILFINLSRTTVDAYINAYGLFGDIWAPVTEASINIGMSVLLGYFFGLHGVLLGVLISLLIVVFCWKPWFLFCKGLRLPLRIYVVMYVKHLIASMVCSFFVYYISDYIPFRPEDRFFSFFFYGITVMLIFMLSIVSILYHIGQGLRHFARRIVSIII</sequence>
<feature type="transmembrane region" description="Helical" evidence="6">
    <location>
        <begin position="98"/>
        <end position="118"/>
    </location>
</feature>
<protein>
    <submittedName>
        <fullName evidence="8">Sugar transporter</fullName>
    </submittedName>
</protein>
<proteinExistence type="predicted"/>
<evidence type="ECO:0000256" key="2">
    <source>
        <dbReference type="ARBA" id="ARBA00022475"/>
    </source>
</evidence>
<evidence type="ECO:0000256" key="5">
    <source>
        <dbReference type="ARBA" id="ARBA00023136"/>
    </source>
</evidence>
<keyword evidence="4 6" id="KW-1133">Transmembrane helix</keyword>
<feature type="transmembrane region" description="Helical" evidence="6">
    <location>
        <begin position="244"/>
        <end position="269"/>
    </location>
</feature>
<evidence type="ECO:0000313" key="8">
    <source>
        <dbReference type="EMBL" id="OUP13366.1"/>
    </source>
</evidence>
<keyword evidence="2" id="KW-1003">Cell membrane</keyword>
<feature type="transmembrane region" description="Helical" evidence="6">
    <location>
        <begin position="471"/>
        <end position="496"/>
    </location>
</feature>
<evidence type="ECO:0000256" key="3">
    <source>
        <dbReference type="ARBA" id="ARBA00022692"/>
    </source>
</evidence>
<gene>
    <name evidence="8" type="ORF">B5F32_21085</name>
    <name evidence="7" type="ORF">LI194_10445</name>
</gene>
<dbReference type="Proteomes" id="UP001198806">
    <property type="component" value="Unassembled WGS sequence"/>
</dbReference>
<evidence type="ECO:0000256" key="1">
    <source>
        <dbReference type="ARBA" id="ARBA00004651"/>
    </source>
</evidence>
<evidence type="ECO:0000256" key="6">
    <source>
        <dbReference type="SAM" id="Phobius"/>
    </source>
</evidence>
<dbReference type="EMBL" id="NFJX01000039">
    <property type="protein sequence ID" value="OUP13366.1"/>
    <property type="molecule type" value="Genomic_DNA"/>
</dbReference>
<dbReference type="PANTHER" id="PTHR30250:SF26">
    <property type="entry name" value="PSMA PROTEIN"/>
    <property type="match status" value="1"/>
</dbReference>
<keyword evidence="3 6" id="KW-0812">Transmembrane</keyword>
<organism evidence="8 9">
    <name type="scientific">Parabacteroides distasonis</name>
    <dbReference type="NCBI Taxonomy" id="823"/>
    <lineage>
        <taxon>Bacteria</taxon>
        <taxon>Pseudomonadati</taxon>
        <taxon>Bacteroidota</taxon>
        <taxon>Bacteroidia</taxon>
        <taxon>Bacteroidales</taxon>
        <taxon>Tannerellaceae</taxon>
        <taxon>Parabacteroides</taxon>
    </lineage>
</organism>
<feature type="transmembrane region" description="Helical" evidence="6">
    <location>
        <begin position="15"/>
        <end position="36"/>
    </location>
</feature>
<dbReference type="EMBL" id="JAJCNI010000011">
    <property type="protein sequence ID" value="MCB6518216.1"/>
    <property type="molecule type" value="Genomic_DNA"/>
</dbReference>
<dbReference type="GO" id="GO:0005886">
    <property type="term" value="C:plasma membrane"/>
    <property type="evidence" value="ECO:0007669"/>
    <property type="project" value="UniProtKB-SubCell"/>
</dbReference>
<reference evidence="9" key="1">
    <citation type="submission" date="2017-04" db="EMBL/GenBank/DDBJ databases">
        <title>Function of individual gut microbiota members based on whole genome sequencing of pure cultures obtained from chicken caecum.</title>
        <authorList>
            <person name="Medvecky M."/>
            <person name="Cejkova D."/>
            <person name="Polansky O."/>
            <person name="Karasova D."/>
            <person name="Kubasova T."/>
            <person name="Cizek A."/>
            <person name="Rychlik I."/>
        </authorList>
    </citation>
    <scope>NUCLEOTIDE SEQUENCE [LARGE SCALE GENOMIC DNA]</scope>
    <source>
        <strain evidence="9">An199</strain>
    </source>
</reference>
<comment type="caution">
    <text evidence="8">The sequence shown here is derived from an EMBL/GenBank/DDBJ whole genome shotgun (WGS) entry which is preliminary data.</text>
</comment>
<reference evidence="8" key="2">
    <citation type="journal article" date="2018" name="BMC Genomics">
        <title>Whole genome sequencing and function prediction of 133 gut anaerobes isolated from chicken caecum in pure cultures.</title>
        <authorList>
            <person name="Medvecky M."/>
            <person name="Cejkova D."/>
            <person name="Polansky O."/>
            <person name="Karasova D."/>
            <person name="Kubasova T."/>
            <person name="Cizek A."/>
            <person name="Rychlik I."/>
        </authorList>
    </citation>
    <scope>NUCLEOTIDE SEQUENCE</scope>
    <source>
        <strain evidence="8">An199</strain>
    </source>
</reference>
<feature type="transmembrane region" description="Helical" evidence="6">
    <location>
        <begin position="275"/>
        <end position="298"/>
    </location>
</feature>
<evidence type="ECO:0000256" key="4">
    <source>
        <dbReference type="ARBA" id="ARBA00022989"/>
    </source>
</evidence>
<keyword evidence="8" id="KW-0813">Transport</keyword>
<feature type="transmembrane region" description="Helical" evidence="6">
    <location>
        <begin position="188"/>
        <end position="208"/>
    </location>
</feature>
<dbReference type="InterPro" id="IPR050833">
    <property type="entry name" value="Poly_Biosynth_Transport"/>
</dbReference>
<keyword evidence="8" id="KW-0762">Sugar transport</keyword>
<feature type="transmembrane region" description="Helical" evidence="6">
    <location>
        <begin position="439"/>
        <end position="459"/>
    </location>
</feature>
<feature type="transmembrane region" description="Helical" evidence="6">
    <location>
        <begin position="406"/>
        <end position="427"/>
    </location>
</feature>
<evidence type="ECO:0000313" key="7">
    <source>
        <dbReference type="EMBL" id="MCB6518216.1"/>
    </source>
</evidence>
<feature type="transmembrane region" description="Helical" evidence="6">
    <location>
        <begin position="318"/>
        <end position="338"/>
    </location>
</feature>
<dbReference type="Proteomes" id="UP000195950">
    <property type="component" value="Unassembled WGS sequence"/>
</dbReference>
<comment type="subcellular location">
    <subcellularLocation>
        <location evidence="1">Cell membrane</location>
        <topology evidence="1">Multi-pass membrane protein</topology>
    </subcellularLocation>
</comment>
<dbReference type="RefSeq" id="WP_057320050.1">
    <property type="nucleotide sequence ID" value="NZ_CYXP01000016.1"/>
</dbReference>
<reference evidence="7" key="3">
    <citation type="submission" date="2021-10" db="EMBL/GenBank/DDBJ databases">
        <title>Collection of gut derived symbiotic bacterial strains cultured from healthy donors.</title>
        <authorList>
            <person name="Lin H."/>
            <person name="Littmann E."/>
            <person name="Kohout C."/>
            <person name="Pamer E.G."/>
        </authorList>
    </citation>
    <scope>NUCLEOTIDE SEQUENCE</scope>
    <source>
        <strain evidence="7">DFI.2.94</strain>
    </source>
</reference>
<feature type="transmembrane region" description="Helical" evidence="6">
    <location>
        <begin position="374"/>
        <end position="400"/>
    </location>
</feature>